<proteinExistence type="predicted"/>
<sequence>MKAPLHLPGSLADTGSQRRQAAARRLWRRRLLRAASVLLAVALVWAAMALLNEAEGDLRQVRATDPSHAVTANA</sequence>
<protein>
    <submittedName>
        <fullName evidence="1">Uncharacterized protein</fullName>
    </submittedName>
</protein>
<dbReference type="AlphaFoldDB" id="A0A0U3LC19"/>
<name>A0A0U3LC19_9BURK</name>
<dbReference type="RefSeq" id="WP_147307207.1">
    <property type="nucleotide sequence ID" value="NZ_CP013729.1"/>
</dbReference>
<accession>A0A0U3LC19</accession>
<organism evidence="1 2">
    <name type="scientific">Roseateles depolymerans</name>
    <dbReference type="NCBI Taxonomy" id="76731"/>
    <lineage>
        <taxon>Bacteria</taxon>
        <taxon>Pseudomonadati</taxon>
        <taxon>Pseudomonadota</taxon>
        <taxon>Betaproteobacteria</taxon>
        <taxon>Burkholderiales</taxon>
        <taxon>Sphaerotilaceae</taxon>
        <taxon>Roseateles</taxon>
    </lineage>
</organism>
<dbReference type="KEGG" id="rdp:RD2015_4485"/>
<reference evidence="1 2" key="1">
    <citation type="submission" date="2015-12" db="EMBL/GenBank/DDBJ databases">
        <title>Complete genome of Roseateles depolymerans KCTC 42856.</title>
        <authorList>
            <person name="Kim K.M."/>
        </authorList>
    </citation>
    <scope>NUCLEOTIDE SEQUENCE [LARGE SCALE GENOMIC DNA]</scope>
    <source>
        <strain evidence="1 2">KCTC 42856</strain>
    </source>
</reference>
<evidence type="ECO:0000313" key="2">
    <source>
        <dbReference type="Proteomes" id="UP000060699"/>
    </source>
</evidence>
<gene>
    <name evidence="1" type="ORF">RD2015_4485</name>
</gene>
<dbReference type="EMBL" id="CP013729">
    <property type="protein sequence ID" value="ALV08926.1"/>
    <property type="molecule type" value="Genomic_DNA"/>
</dbReference>
<dbReference type="Proteomes" id="UP000060699">
    <property type="component" value="Chromosome"/>
</dbReference>
<evidence type="ECO:0000313" key="1">
    <source>
        <dbReference type="EMBL" id="ALV08926.1"/>
    </source>
</evidence>
<keyword evidence="2" id="KW-1185">Reference proteome</keyword>